<dbReference type="NCBIfam" id="TIGR04387">
    <property type="entry name" value="capsid_maj_N4"/>
    <property type="match status" value="1"/>
</dbReference>
<comment type="caution">
    <text evidence="1">The sequence shown here is derived from an EMBL/GenBank/DDBJ whole genome shotgun (WGS) entry which is preliminary data.</text>
</comment>
<name>U2RK58_EUBRA</name>
<protein>
    <submittedName>
        <fullName evidence="1">Uncharacterized protein</fullName>
    </submittedName>
</protein>
<dbReference type="AlphaFoldDB" id="U2RK58"/>
<dbReference type="Pfam" id="PF25209">
    <property type="entry name" value="Phage_capsid_4"/>
    <property type="match status" value="1"/>
</dbReference>
<evidence type="ECO:0000313" key="2">
    <source>
        <dbReference type="Proteomes" id="UP000016608"/>
    </source>
</evidence>
<sequence>MRMADLSKTTTLVNGDVFDPQVVSDMINAKVEKKAVMTGYITVDNTLQGQPGSTVTIPKWGYIGEAEEYAEGEPIDKSKMAFTTASYGIKKIGKGVRLTDEAQLSGYGNPMGTAVNQIAMSISEKLDNDRVKVMYESPNIVDDTSAVIKYTAIVDGVDKFGEEEDSKKVILIHSKQKTQLRKDPDFISADKYESGVMVNGSIGRIAGCDVVVSNKVESYKEWYKIDSAGKEVVESGGDGSTKFNLSDVIKSLPFAKVGDNVTKVTTEAFFNPIIKLNNDAETEDDMPAITYFLKRGNLVEHDREPGVADDIVCTAYGMPALTNDEKVVILKVKA</sequence>
<keyword evidence="2" id="KW-1185">Reference proteome</keyword>
<dbReference type="PATRIC" id="fig|1256908.3.peg.434"/>
<reference evidence="1 2" key="1">
    <citation type="submission" date="2013-06" db="EMBL/GenBank/DDBJ databases">
        <authorList>
            <person name="Weinstock G."/>
            <person name="Sodergren E."/>
            <person name="Lobos E.A."/>
            <person name="Fulton L."/>
            <person name="Fulton R."/>
            <person name="Courtney L."/>
            <person name="Fronick C."/>
            <person name="O'Laughlin M."/>
            <person name="Godfrey J."/>
            <person name="Wilson R.M."/>
            <person name="Miner T."/>
            <person name="Farmer C."/>
            <person name="Delehaunty K."/>
            <person name="Cordes M."/>
            <person name="Minx P."/>
            <person name="Tomlinson C."/>
            <person name="Chen J."/>
            <person name="Wollam A."/>
            <person name="Pepin K.H."/>
            <person name="Bhonagiri V."/>
            <person name="Zhang X."/>
            <person name="Warren W."/>
            <person name="Mitreva M."/>
            <person name="Mardis E.R."/>
            <person name="Wilson R.K."/>
        </authorList>
    </citation>
    <scope>NUCLEOTIDE SEQUENCE [LARGE SCALE GENOMIC DNA]</scope>
    <source>
        <strain evidence="1 2">ATCC 29099</strain>
    </source>
</reference>
<evidence type="ECO:0000313" key="1">
    <source>
        <dbReference type="EMBL" id="ERK51082.1"/>
    </source>
</evidence>
<accession>U2RK58</accession>
<dbReference type="eggNOG" id="ENOG503042M">
    <property type="taxonomic scope" value="Bacteria"/>
</dbReference>
<dbReference type="EMBL" id="AWVJ01000035">
    <property type="protein sequence ID" value="ERK51082.1"/>
    <property type="molecule type" value="Genomic_DNA"/>
</dbReference>
<organism evidence="1 2">
    <name type="scientific">Eubacterium ramulus ATCC 29099</name>
    <dbReference type="NCBI Taxonomy" id="1256908"/>
    <lineage>
        <taxon>Bacteria</taxon>
        <taxon>Bacillati</taxon>
        <taxon>Bacillota</taxon>
        <taxon>Clostridia</taxon>
        <taxon>Eubacteriales</taxon>
        <taxon>Eubacteriaceae</taxon>
        <taxon>Eubacterium</taxon>
    </lineage>
</organism>
<dbReference type="HOGENOM" id="CLU_063212_0_0_9"/>
<dbReference type="Proteomes" id="UP000016608">
    <property type="component" value="Unassembled WGS sequence"/>
</dbReference>
<gene>
    <name evidence="1" type="ORF">HMPREF0373_00476</name>
</gene>
<proteinExistence type="predicted"/>
<dbReference type="SUPFAM" id="SSF56563">
    <property type="entry name" value="Major capsid protein gp5"/>
    <property type="match status" value="1"/>
</dbReference>